<dbReference type="Proteomes" id="UP000326877">
    <property type="component" value="Unassembled WGS sequence"/>
</dbReference>
<evidence type="ECO:0000256" key="1">
    <source>
        <dbReference type="SAM" id="Phobius"/>
    </source>
</evidence>
<name>A0A5N7C826_PETAA</name>
<keyword evidence="1" id="KW-0472">Membrane</keyword>
<keyword evidence="1" id="KW-0812">Transmembrane</keyword>
<sequence>MDFLEPVKDALLIQSDEARNKRHWHFMHPPAGLVSGVLISACALIYSIPYFSSEKSFANGFSNAGNSANTGGVMAAKVSTNVLCSSWRCPWIFLNDRKRTNSIVLCHFDADLVIPVFTSKLSSVPYNP</sequence>
<gene>
    <name evidence="2" type="ORF">BDV23DRAFT_155472</name>
</gene>
<protein>
    <submittedName>
        <fullName evidence="2">Uncharacterized protein</fullName>
    </submittedName>
</protein>
<proteinExistence type="predicted"/>
<keyword evidence="1" id="KW-1133">Transmembrane helix</keyword>
<evidence type="ECO:0000313" key="2">
    <source>
        <dbReference type="EMBL" id="KAE8390290.1"/>
    </source>
</evidence>
<organism evidence="2">
    <name type="scientific">Petromyces alliaceus</name>
    <name type="common">Aspergillus alliaceus</name>
    <dbReference type="NCBI Taxonomy" id="209559"/>
    <lineage>
        <taxon>Eukaryota</taxon>
        <taxon>Fungi</taxon>
        <taxon>Dikarya</taxon>
        <taxon>Ascomycota</taxon>
        <taxon>Pezizomycotina</taxon>
        <taxon>Eurotiomycetes</taxon>
        <taxon>Eurotiomycetidae</taxon>
        <taxon>Eurotiales</taxon>
        <taxon>Aspergillaceae</taxon>
        <taxon>Aspergillus</taxon>
        <taxon>Aspergillus subgen. Circumdati</taxon>
    </lineage>
</organism>
<reference evidence="2" key="1">
    <citation type="submission" date="2019-04" db="EMBL/GenBank/DDBJ databases">
        <title>Friends and foes A comparative genomics studyof 23 Aspergillus species from section Flavi.</title>
        <authorList>
            <consortium name="DOE Joint Genome Institute"/>
            <person name="Kjaerbolling I."/>
            <person name="Vesth T."/>
            <person name="Frisvad J.C."/>
            <person name="Nybo J.L."/>
            <person name="Theobald S."/>
            <person name="Kildgaard S."/>
            <person name="Isbrandt T."/>
            <person name="Kuo A."/>
            <person name="Sato A."/>
            <person name="Lyhne E.K."/>
            <person name="Kogle M.E."/>
            <person name="Wiebenga A."/>
            <person name="Kun R.S."/>
            <person name="Lubbers R.J."/>
            <person name="Makela M.R."/>
            <person name="Barry K."/>
            <person name="Chovatia M."/>
            <person name="Clum A."/>
            <person name="Daum C."/>
            <person name="Haridas S."/>
            <person name="He G."/>
            <person name="LaButti K."/>
            <person name="Lipzen A."/>
            <person name="Mondo S."/>
            <person name="Riley R."/>
            <person name="Salamov A."/>
            <person name="Simmons B.A."/>
            <person name="Magnuson J.K."/>
            <person name="Henrissat B."/>
            <person name="Mortensen U.H."/>
            <person name="Larsen T.O."/>
            <person name="Devries R.P."/>
            <person name="Grigoriev I.V."/>
            <person name="Machida M."/>
            <person name="Baker S.E."/>
            <person name="Andersen M.R."/>
        </authorList>
    </citation>
    <scope>NUCLEOTIDE SEQUENCE [LARGE SCALE GENOMIC DNA]</scope>
    <source>
        <strain evidence="2">IBT 14317</strain>
    </source>
</reference>
<dbReference type="AlphaFoldDB" id="A0A5N7C826"/>
<accession>A0A5N7C826</accession>
<feature type="transmembrane region" description="Helical" evidence="1">
    <location>
        <begin position="31"/>
        <end position="51"/>
    </location>
</feature>
<dbReference type="EMBL" id="ML735256">
    <property type="protein sequence ID" value="KAE8390290.1"/>
    <property type="molecule type" value="Genomic_DNA"/>
</dbReference>